<dbReference type="RefSeq" id="WP_119591195.1">
    <property type="nucleotide sequence ID" value="NZ_QXFM01000003.1"/>
</dbReference>
<name>A0A3A1PHQ5_9SPHN</name>
<dbReference type="PANTHER" id="PTHR45947:SF3">
    <property type="entry name" value="SULFOQUINOVOSYL TRANSFERASE SQD2"/>
    <property type="match status" value="1"/>
</dbReference>
<evidence type="ECO:0000313" key="3">
    <source>
        <dbReference type="Proteomes" id="UP000265366"/>
    </source>
</evidence>
<dbReference type="EMBL" id="QXFM01000003">
    <property type="protein sequence ID" value="RIV93390.1"/>
    <property type="molecule type" value="Genomic_DNA"/>
</dbReference>
<dbReference type="PANTHER" id="PTHR45947">
    <property type="entry name" value="SULFOQUINOVOSYL TRANSFERASE SQD2"/>
    <property type="match status" value="1"/>
</dbReference>
<accession>A0A3A1PHQ5</accession>
<feature type="domain" description="Glycosyltransferase subfamily 4-like N-terminal" evidence="1">
    <location>
        <begin position="15"/>
        <end position="169"/>
    </location>
</feature>
<dbReference type="SUPFAM" id="SSF53756">
    <property type="entry name" value="UDP-Glycosyltransferase/glycogen phosphorylase"/>
    <property type="match status" value="1"/>
</dbReference>
<gene>
    <name evidence="2" type="ORF">D2V17_00515</name>
</gene>
<dbReference type="Pfam" id="PF13579">
    <property type="entry name" value="Glyco_trans_4_4"/>
    <property type="match status" value="1"/>
</dbReference>
<reference evidence="2 3" key="1">
    <citation type="submission" date="2018-08" db="EMBL/GenBank/DDBJ databases">
        <title>Erythrobacter zhengii sp.nov., a bacterium isolated from deep-sea sediment.</title>
        <authorList>
            <person name="Fang C."/>
            <person name="Wu Y.-H."/>
            <person name="Sun C."/>
            <person name="Wang H."/>
            <person name="Cheng H."/>
            <person name="Meng F.-X."/>
            <person name="Wang C.-S."/>
            <person name="Xu X.-W."/>
        </authorList>
    </citation>
    <scope>NUCLEOTIDE SEQUENCE [LARGE SCALE GENOMIC DNA]</scope>
    <source>
        <strain evidence="2 3">CCTCC AB 2015396</strain>
    </source>
</reference>
<sequence>MHIVDVCGFYTPHGGGIRTYVDQKLQMAERLGHNVTVLAPGAEAGTREISAQARIVTLEQPPFPLDKKYYSFVDKDVVHAALDELKPDFIEASSPWKSADFVGEYAPPVPRSLVMHSDPLAAHAYRWFEGIAQPASVDKAFDWFWQRLRRHGHRFDLVVSANSSLTDRLAKGGVVNGPGLAKGVTVPMGIEPGRFSPEHRSEALRATLLATCDLGEDATLLVCAGRLATEKRIPMLVEAATIAGHSRPIGLVIFGEGRSHKKVMKAIDGNPHIRLLRPVTDRAHFATILASADALLHGCEAETFGMAAAEAYASGIPVVAPEGGGASDFVRYYPQYGFRPTDTADAVRAILALPEGSRPELPAPVPRSMEVHFRELFALYEQQSRRASVAA</sequence>
<dbReference type="AlphaFoldDB" id="A0A3A1PHQ5"/>
<keyword evidence="2" id="KW-0808">Transferase</keyword>
<proteinExistence type="predicted"/>
<dbReference type="GO" id="GO:0016757">
    <property type="term" value="F:glycosyltransferase activity"/>
    <property type="evidence" value="ECO:0007669"/>
    <property type="project" value="UniProtKB-ARBA"/>
</dbReference>
<dbReference type="InterPro" id="IPR028098">
    <property type="entry name" value="Glyco_trans_4-like_N"/>
</dbReference>
<dbReference type="Gene3D" id="3.40.50.2000">
    <property type="entry name" value="Glycogen Phosphorylase B"/>
    <property type="match status" value="2"/>
</dbReference>
<dbReference type="Pfam" id="PF13692">
    <property type="entry name" value="Glyco_trans_1_4"/>
    <property type="match status" value="1"/>
</dbReference>
<evidence type="ECO:0000259" key="1">
    <source>
        <dbReference type="Pfam" id="PF13579"/>
    </source>
</evidence>
<comment type="caution">
    <text evidence="2">The sequence shown here is derived from an EMBL/GenBank/DDBJ whole genome shotgun (WGS) entry which is preliminary data.</text>
</comment>
<organism evidence="2 3">
    <name type="scientific">Aurantiacibacter xanthus</name>
    <dbReference type="NCBI Taxonomy" id="1784712"/>
    <lineage>
        <taxon>Bacteria</taxon>
        <taxon>Pseudomonadati</taxon>
        <taxon>Pseudomonadota</taxon>
        <taxon>Alphaproteobacteria</taxon>
        <taxon>Sphingomonadales</taxon>
        <taxon>Erythrobacteraceae</taxon>
        <taxon>Aurantiacibacter</taxon>
    </lineage>
</organism>
<dbReference type="Proteomes" id="UP000265366">
    <property type="component" value="Unassembled WGS sequence"/>
</dbReference>
<protein>
    <submittedName>
        <fullName evidence="2">Glycosyltransferase</fullName>
    </submittedName>
</protein>
<dbReference type="OrthoDB" id="9802525at2"/>
<keyword evidence="3" id="KW-1185">Reference proteome</keyword>
<evidence type="ECO:0000313" key="2">
    <source>
        <dbReference type="EMBL" id="RIV93390.1"/>
    </source>
</evidence>
<dbReference type="InterPro" id="IPR050194">
    <property type="entry name" value="Glycosyltransferase_grp1"/>
</dbReference>